<feature type="transmembrane region" description="Helical" evidence="9">
    <location>
        <begin position="378"/>
        <end position="397"/>
    </location>
</feature>
<dbReference type="GO" id="GO:0031969">
    <property type="term" value="C:chloroplast membrane"/>
    <property type="evidence" value="ECO:0007669"/>
    <property type="project" value="UniProtKB-SubCell"/>
</dbReference>
<dbReference type="SUPFAM" id="SSF103481">
    <property type="entry name" value="Multidrug resistance efflux transporter EmrE"/>
    <property type="match status" value="2"/>
</dbReference>
<dbReference type="PANTHER" id="PTHR11132">
    <property type="entry name" value="SOLUTE CARRIER FAMILY 35"/>
    <property type="match status" value="1"/>
</dbReference>
<evidence type="ECO:0000313" key="11">
    <source>
        <dbReference type="EMBL" id="MBA4673865.1"/>
    </source>
</evidence>
<keyword evidence="4" id="KW-0934">Plastid</keyword>
<evidence type="ECO:0000256" key="1">
    <source>
        <dbReference type="ARBA" id="ARBA00004508"/>
    </source>
</evidence>
<dbReference type="EMBL" id="GISG01260986">
    <property type="protein sequence ID" value="MBA4673865.1"/>
    <property type="molecule type" value="Transcribed_RNA"/>
</dbReference>
<reference evidence="11" key="2">
    <citation type="submission" date="2020-07" db="EMBL/GenBank/DDBJ databases">
        <authorList>
            <person name="Vera ALvarez R."/>
            <person name="Arias-Moreno D.M."/>
            <person name="Jimenez-Jacinto V."/>
            <person name="Jimenez-Bremont J.F."/>
            <person name="Swaminathan K."/>
            <person name="Moose S.P."/>
            <person name="Guerrero-Gonzalez M.L."/>
            <person name="Marino-Ramirez L."/>
            <person name="Landsman D."/>
            <person name="Rodriguez-Kessler M."/>
            <person name="Delgado-Sanchez P."/>
        </authorList>
    </citation>
    <scope>NUCLEOTIDE SEQUENCE</scope>
    <source>
        <tissue evidence="11">Cladode</tissue>
    </source>
</reference>
<evidence type="ECO:0000256" key="4">
    <source>
        <dbReference type="ARBA" id="ARBA00022640"/>
    </source>
</evidence>
<evidence type="ECO:0000259" key="10">
    <source>
        <dbReference type="Pfam" id="PF03151"/>
    </source>
</evidence>
<reference evidence="11" key="1">
    <citation type="journal article" date="2013" name="J. Plant Res.">
        <title>Effect of fungi and light on seed germination of three Opuntia species from semiarid lands of central Mexico.</title>
        <authorList>
            <person name="Delgado-Sanchez P."/>
            <person name="Jimenez-Bremont J.F."/>
            <person name="Guerrero-Gonzalez Mde L."/>
            <person name="Flores J."/>
        </authorList>
    </citation>
    <scope>NUCLEOTIDE SEQUENCE</scope>
    <source>
        <tissue evidence="11">Cladode</tissue>
    </source>
</reference>
<feature type="domain" description="Sugar phosphate transporter" evidence="10">
    <location>
        <begin position="105"/>
        <end position="397"/>
    </location>
</feature>
<keyword evidence="3" id="KW-0150">Chloroplast</keyword>
<keyword evidence="2" id="KW-0813">Transport</keyword>
<evidence type="ECO:0000256" key="6">
    <source>
        <dbReference type="ARBA" id="ARBA00022946"/>
    </source>
</evidence>
<name>A0A7C9EVJ8_OPUST</name>
<dbReference type="InterPro" id="IPR004853">
    <property type="entry name" value="Sugar_P_trans_dom"/>
</dbReference>
<dbReference type="InterPro" id="IPR037185">
    <property type="entry name" value="EmrE-like"/>
</dbReference>
<organism evidence="11">
    <name type="scientific">Opuntia streptacantha</name>
    <name type="common">Prickly pear cactus</name>
    <name type="synonym">Opuntia cardona</name>
    <dbReference type="NCBI Taxonomy" id="393608"/>
    <lineage>
        <taxon>Eukaryota</taxon>
        <taxon>Viridiplantae</taxon>
        <taxon>Streptophyta</taxon>
        <taxon>Embryophyta</taxon>
        <taxon>Tracheophyta</taxon>
        <taxon>Spermatophyta</taxon>
        <taxon>Magnoliopsida</taxon>
        <taxon>eudicotyledons</taxon>
        <taxon>Gunneridae</taxon>
        <taxon>Pentapetalae</taxon>
        <taxon>Caryophyllales</taxon>
        <taxon>Cactineae</taxon>
        <taxon>Cactaceae</taxon>
        <taxon>Opuntioideae</taxon>
        <taxon>Opuntia</taxon>
    </lineage>
</organism>
<dbReference type="AlphaFoldDB" id="A0A7C9EVJ8"/>
<dbReference type="GO" id="GO:0015120">
    <property type="term" value="F:phosphoglycerate transmembrane transporter activity"/>
    <property type="evidence" value="ECO:0007669"/>
    <property type="project" value="UniProtKB-ARBA"/>
</dbReference>
<feature type="transmembrane region" description="Helical" evidence="9">
    <location>
        <begin position="168"/>
        <end position="189"/>
    </location>
</feature>
<dbReference type="InterPro" id="IPR050186">
    <property type="entry name" value="TPT_transporter"/>
</dbReference>
<proteinExistence type="predicted"/>
<feature type="transmembrane region" description="Helical" evidence="9">
    <location>
        <begin position="222"/>
        <end position="238"/>
    </location>
</feature>
<comment type="subcellular location">
    <subcellularLocation>
        <location evidence="1">Plastid</location>
        <location evidence="1">Chloroplast membrane</location>
        <topology evidence="1">Multi-pass membrane protein</topology>
    </subcellularLocation>
</comment>
<feature type="transmembrane region" description="Helical" evidence="9">
    <location>
        <begin position="281"/>
        <end position="302"/>
    </location>
</feature>
<keyword evidence="7 9" id="KW-1133">Transmembrane helix</keyword>
<protein>
    <recommendedName>
        <fullName evidence="10">Sugar phosphate transporter domain-containing protein</fullName>
    </recommendedName>
</protein>
<evidence type="ECO:0000256" key="8">
    <source>
        <dbReference type="ARBA" id="ARBA00023136"/>
    </source>
</evidence>
<sequence>MTSQILFLIPRVPITNPIIHNAGRGNTSPCPCNMRLATVDLITSECGLGSRGGVSWSSFRDPLTGLKKGSQGLWVVRAVSVPGSADGDSEAKVTTDSGSLVRGLQLTGMFGLWYLLNIYFNIFNKQVLRVYPFPSTLTAFQFGCGSLMVLLMWGFNLHPRPKITRSQFAAIVPLAVAHAMGNLLTNVSLGKVAVSFTHTIKAMEPFFTVLLSALFLAERPSIWVVASLVPIVAGVALVSFTEASFNWIGFCSAMASNLTNQSRNVLSKKFMVNKEEAIDNVNLFSVITLICFVLLLPAAFLIDGVKFTPTYLQSAGNQGVNVRELCVRALLSGLCFHTYQQVSYMILEMVSAVTHSVGNCLKRVVVIVSSVIFFQTPISPLNSFGTALALAGVFLYSRAKQLKHNVKAA</sequence>
<dbReference type="NCBIfam" id="TIGR00817">
    <property type="entry name" value="tpt"/>
    <property type="match status" value="1"/>
</dbReference>
<evidence type="ECO:0000256" key="5">
    <source>
        <dbReference type="ARBA" id="ARBA00022692"/>
    </source>
</evidence>
<evidence type="ECO:0000256" key="3">
    <source>
        <dbReference type="ARBA" id="ARBA00022528"/>
    </source>
</evidence>
<dbReference type="GO" id="GO:0015605">
    <property type="term" value="F:organophosphate ester transmembrane transporter activity"/>
    <property type="evidence" value="ECO:0007669"/>
    <property type="project" value="UniProtKB-ARBA"/>
</dbReference>
<feature type="transmembrane region" description="Helical" evidence="9">
    <location>
        <begin position="100"/>
        <end position="119"/>
    </location>
</feature>
<keyword evidence="6" id="KW-0809">Transit peptide</keyword>
<evidence type="ECO:0000256" key="2">
    <source>
        <dbReference type="ARBA" id="ARBA00022448"/>
    </source>
</evidence>
<dbReference type="InterPro" id="IPR004696">
    <property type="entry name" value="Tpt_PEP_transl"/>
</dbReference>
<evidence type="ECO:0000256" key="7">
    <source>
        <dbReference type="ARBA" id="ARBA00022989"/>
    </source>
</evidence>
<keyword evidence="5 9" id="KW-0812">Transmembrane</keyword>
<dbReference type="Pfam" id="PF03151">
    <property type="entry name" value="TPT"/>
    <property type="match status" value="1"/>
</dbReference>
<accession>A0A7C9EVJ8</accession>
<feature type="transmembrane region" description="Helical" evidence="9">
    <location>
        <begin position="139"/>
        <end position="156"/>
    </location>
</feature>
<keyword evidence="8 9" id="KW-0472">Membrane</keyword>
<evidence type="ECO:0000256" key="9">
    <source>
        <dbReference type="SAM" id="Phobius"/>
    </source>
</evidence>